<feature type="chain" id="PRO_5002207930" evidence="1">
    <location>
        <begin position="26"/>
        <end position="248"/>
    </location>
</feature>
<dbReference type="EMBL" id="KN834843">
    <property type="protein sequence ID" value="KIK52444.1"/>
    <property type="molecule type" value="Genomic_DNA"/>
</dbReference>
<name>A0A0D0BS55_9AGAR</name>
<dbReference type="Proteomes" id="UP000053593">
    <property type="component" value="Unassembled WGS sequence"/>
</dbReference>
<dbReference type="AlphaFoldDB" id="A0A0D0BS55"/>
<evidence type="ECO:0000313" key="3">
    <source>
        <dbReference type="Proteomes" id="UP000053593"/>
    </source>
</evidence>
<proteinExistence type="predicted"/>
<reference evidence="2 3" key="1">
    <citation type="submission" date="2014-04" db="EMBL/GenBank/DDBJ databases">
        <title>Evolutionary Origins and Diversification of the Mycorrhizal Mutualists.</title>
        <authorList>
            <consortium name="DOE Joint Genome Institute"/>
            <consortium name="Mycorrhizal Genomics Consortium"/>
            <person name="Kohler A."/>
            <person name="Kuo A."/>
            <person name="Nagy L.G."/>
            <person name="Floudas D."/>
            <person name="Copeland A."/>
            <person name="Barry K.W."/>
            <person name="Cichocki N."/>
            <person name="Veneault-Fourrey C."/>
            <person name="LaButti K."/>
            <person name="Lindquist E.A."/>
            <person name="Lipzen A."/>
            <person name="Lundell T."/>
            <person name="Morin E."/>
            <person name="Murat C."/>
            <person name="Riley R."/>
            <person name="Ohm R."/>
            <person name="Sun H."/>
            <person name="Tunlid A."/>
            <person name="Henrissat B."/>
            <person name="Grigoriev I.V."/>
            <person name="Hibbett D.S."/>
            <person name="Martin F."/>
        </authorList>
    </citation>
    <scope>NUCLEOTIDE SEQUENCE [LARGE SCALE GENOMIC DNA]</scope>
    <source>
        <strain evidence="2 3">FD-317 M1</strain>
    </source>
</reference>
<keyword evidence="3" id="KW-1185">Reference proteome</keyword>
<sequence>MLALKHQTLLLIFGLSSLLAAVVNASPLAARGKPRYGTDWILDPFKWGPYDEKAFEPTLTGTGLELGKKISTRGMHNGGIFSIAGPYKGHAAENLGVKNVVSAAQDCLGEVKALQLKGQLVASGMLKDPLMGDKPQAVIVMIKQPGEILDDNAEYKAASKQEKEEMKKQAIKLMCEEAWEDIKLGMYHFDNQTGNTVVVVKGKKVESAKIVDYGGDYVFHVREGVKKEVVIAFCQKEAVQFRDEVREP</sequence>
<organism evidence="2 3">
    <name type="scientific">Collybiopsis luxurians FD-317 M1</name>
    <dbReference type="NCBI Taxonomy" id="944289"/>
    <lineage>
        <taxon>Eukaryota</taxon>
        <taxon>Fungi</taxon>
        <taxon>Dikarya</taxon>
        <taxon>Basidiomycota</taxon>
        <taxon>Agaricomycotina</taxon>
        <taxon>Agaricomycetes</taxon>
        <taxon>Agaricomycetidae</taxon>
        <taxon>Agaricales</taxon>
        <taxon>Marasmiineae</taxon>
        <taxon>Omphalotaceae</taxon>
        <taxon>Collybiopsis</taxon>
        <taxon>Collybiopsis luxurians</taxon>
    </lineage>
</organism>
<dbReference type="OrthoDB" id="2957216at2759"/>
<accession>A0A0D0BS55</accession>
<protein>
    <submittedName>
        <fullName evidence="2">Uncharacterized protein</fullName>
    </submittedName>
</protein>
<feature type="signal peptide" evidence="1">
    <location>
        <begin position="1"/>
        <end position="25"/>
    </location>
</feature>
<keyword evidence="1" id="KW-0732">Signal</keyword>
<evidence type="ECO:0000313" key="2">
    <source>
        <dbReference type="EMBL" id="KIK52444.1"/>
    </source>
</evidence>
<evidence type="ECO:0000256" key="1">
    <source>
        <dbReference type="SAM" id="SignalP"/>
    </source>
</evidence>
<dbReference type="HOGENOM" id="CLU_1170759_0_0_1"/>
<gene>
    <name evidence="2" type="ORF">GYMLUDRAFT_88718</name>
</gene>